<protein>
    <submittedName>
        <fullName evidence="1">Uncharacterized protein</fullName>
    </submittedName>
</protein>
<dbReference type="AlphaFoldDB" id="A0AAP0PDZ1"/>
<reference evidence="1 2" key="1">
    <citation type="submission" date="2024-01" db="EMBL/GenBank/DDBJ databases">
        <title>Genome assemblies of Stephania.</title>
        <authorList>
            <person name="Yang L."/>
        </authorList>
    </citation>
    <scope>NUCLEOTIDE SEQUENCE [LARGE SCALE GENOMIC DNA]</scope>
    <source>
        <strain evidence="1">QJT</strain>
        <tissue evidence="1">Leaf</tissue>
    </source>
</reference>
<organism evidence="1 2">
    <name type="scientific">Stephania japonica</name>
    <dbReference type="NCBI Taxonomy" id="461633"/>
    <lineage>
        <taxon>Eukaryota</taxon>
        <taxon>Viridiplantae</taxon>
        <taxon>Streptophyta</taxon>
        <taxon>Embryophyta</taxon>
        <taxon>Tracheophyta</taxon>
        <taxon>Spermatophyta</taxon>
        <taxon>Magnoliopsida</taxon>
        <taxon>Ranunculales</taxon>
        <taxon>Menispermaceae</taxon>
        <taxon>Menispermoideae</taxon>
        <taxon>Cissampelideae</taxon>
        <taxon>Stephania</taxon>
    </lineage>
</organism>
<proteinExistence type="predicted"/>
<accession>A0AAP0PDZ1</accession>
<dbReference type="Proteomes" id="UP001417504">
    <property type="component" value="Unassembled WGS sequence"/>
</dbReference>
<sequence length="238" mass="26071">MQELVGLLGADDQGELIDNSRGDRTEKMIGGDILPDAQALLFRTTLQRGGDKALAAQMSLPTTVVQSTTEPRHTPAQQNILKVFARALPPTGEKQDLPPDAPDSAKVIGRKNGDVFAAQHAKEAIIKQQLTIERHVVSNSEESNGLEHLLEEDQLAQINSENWKDERVLETPNPILKEREEAHLRGIIETEIISITTLMAQRELLGLFSLGFEPLLPAKILSVRDSPPTEGEASNIKG</sequence>
<gene>
    <name evidence="1" type="ORF">Sjap_007734</name>
</gene>
<evidence type="ECO:0000313" key="1">
    <source>
        <dbReference type="EMBL" id="KAK9137140.1"/>
    </source>
</evidence>
<evidence type="ECO:0000313" key="2">
    <source>
        <dbReference type="Proteomes" id="UP001417504"/>
    </source>
</evidence>
<dbReference type="EMBL" id="JBBNAE010000003">
    <property type="protein sequence ID" value="KAK9137140.1"/>
    <property type="molecule type" value="Genomic_DNA"/>
</dbReference>
<keyword evidence="2" id="KW-1185">Reference proteome</keyword>
<comment type="caution">
    <text evidence="1">The sequence shown here is derived from an EMBL/GenBank/DDBJ whole genome shotgun (WGS) entry which is preliminary data.</text>
</comment>
<name>A0AAP0PDZ1_9MAGN</name>